<proteinExistence type="predicted"/>
<feature type="region of interest" description="Disordered" evidence="1">
    <location>
        <begin position="127"/>
        <end position="189"/>
    </location>
</feature>
<evidence type="ECO:0000256" key="1">
    <source>
        <dbReference type="SAM" id="MobiDB-lite"/>
    </source>
</evidence>
<keyword evidence="4" id="KW-1185">Reference proteome</keyword>
<evidence type="ECO:0000313" key="3">
    <source>
        <dbReference type="EMBL" id="SPO07767.1"/>
    </source>
</evidence>
<dbReference type="Proteomes" id="UP001187682">
    <property type="component" value="Unassembled WGS sequence"/>
</dbReference>
<keyword evidence="2" id="KW-0472">Membrane</keyword>
<evidence type="ECO:0000256" key="2">
    <source>
        <dbReference type="SAM" id="Phobius"/>
    </source>
</evidence>
<dbReference type="AlphaFoldDB" id="A0AAE8N9B8"/>
<dbReference type="EMBL" id="ONZQ02000025">
    <property type="protein sequence ID" value="SPO07767.1"/>
    <property type="molecule type" value="Genomic_DNA"/>
</dbReference>
<name>A0AAE8N9B8_9PEZI</name>
<comment type="caution">
    <text evidence="3">The sequence shown here is derived from an EMBL/GenBank/DDBJ whole genome shotgun (WGS) entry which is preliminary data.</text>
</comment>
<evidence type="ECO:0000313" key="4">
    <source>
        <dbReference type="Proteomes" id="UP001187682"/>
    </source>
</evidence>
<gene>
    <name evidence="3" type="ORF">DNG_10462</name>
</gene>
<protein>
    <submittedName>
        <fullName evidence="3">Uncharacterized protein</fullName>
    </submittedName>
</protein>
<feature type="transmembrane region" description="Helical" evidence="2">
    <location>
        <begin position="98"/>
        <end position="118"/>
    </location>
</feature>
<keyword evidence="2" id="KW-1133">Transmembrane helix</keyword>
<feature type="compositionally biased region" description="Basic and acidic residues" evidence="1">
    <location>
        <begin position="173"/>
        <end position="189"/>
    </location>
</feature>
<accession>A0AAE8N9B8</accession>
<keyword evidence="2" id="KW-0812">Transmembrane</keyword>
<feature type="compositionally biased region" description="Polar residues" evidence="1">
    <location>
        <begin position="129"/>
        <end position="143"/>
    </location>
</feature>
<sequence>MADVRPWKHCQCHRLLNLASTSVFPENRAGRWTLYYLTGFCQASNSMFWAWTQETLSGDPATRAFASAGLNVWASLSHAVIPLAIFQTVNQPAVVAGNYGAAGFAILHTLTALSLAYLQHSRRRKTTDFAGSSEQISPGSNELTGEGSHYGPGKGTQVTVRPAQDVATDDASESDRPSSLTDRKGVRGQ</sequence>
<reference evidence="3" key="1">
    <citation type="submission" date="2018-03" db="EMBL/GenBank/DDBJ databases">
        <authorList>
            <person name="Guldener U."/>
        </authorList>
    </citation>
    <scope>NUCLEOTIDE SEQUENCE</scope>
</reference>
<feature type="transmembrane region" description="Helical" evidence="2">
    <location>
        <begin position="64"/>
        <end position="86"/>
    </location>
</feature>
<organism evidence="3 4">
    <name type="scientific">Cephalotrichum gorgonifer</name>
    <dbReference type="NCBI Taxonomy" id="2041049"/>
    <lineage>
        <taxon>Eukaryota</taxon>
        <taxon>Fungi</taxon>
        <taxon>Dikarya</taxon>
        <taxon>Ascomycota</taxon>
        <taxon>Pezizomycotina</taxon>
        <taxon>Sordariomycetes</taxon>
        <taxon>Hypocreomycetidae</taxon>
        <taxon>Microascales</taxon>
        <taxon>Microascaceae</taxon>
        <taxon>Cephalotrichum</taxon>
    </lineage>
</organism>